<evidence type="ECO:0000313" key="3">
    <source>
        <dbReference type="Proteomes" id="UP000003980"/>
    </source>
</evidence>
<organism evidence="2 3">
    <name type="scientific">Metallosphaera yellowstonensis MK1</name>
    <dbReference type="NCBI Taxonomy" id="671065"/>
    <lineage>
        <taxon>Archaea</taxon>
        <taxon>Thermoproteota</taxon>
        <taxon>Thermoprotei</taxon>
        <taxon>Sulfolobales</taxon>
        <taxon>Sulfolobaceae</taxon>
        <taxon>Metallosphaera</taxon>
    </lineage>
</organism>
<sequence>MRYLPLLVLAWVVFSSVSLVPREDIAYVFGGDGLMRGTLIITPHSYNDNYLAVQQNTFMYLTSNSYYASNYNLSVDVEGFYLSLPGGNLEFTINSTTIYNHFNKATLTIIPLRAYYTTDNNGKSLITSMSLTLIHKNKITQLTIWKNGLINASTRLEKGLYTLNVTFQIPQGNLIYQPIYLNITSLVIISPVTGVYYFYFWNFNISLTGFVLIPLPPVPPAGLPESTFHPPFNFPVNGNYTEQQPVPSSTENLSVIGQVSPVTLLELLQEGTEPKA</sequence>
<name>H2C1G0_9CREN</name>
<feature type="transmembrane region" description="Helical" evidence="1">
    <location>
        <begin position="179"/>
        <end position="199"/>
    </location>
</feature>
<gene>
    <name evidence="2" type="ORF">MetMK1DRAFT_00005830</name>
</gene>
<reference evidence="2 3" key="1">
    <citation type="submission" date="2012-01" db="EMBL/GenBank/DDBJ databases">
        <title>Improved High-Quality Draft sequence of Metallosphaera yellowstonensis MK1.</title>
        <authorList>
            <consortium name="US DOE Joint Genome Institute"/>
            <person name="Lucas S."/>
            <person name="Han J."/>
            <person name="Cheng J.-F."/>
            <person name="Goodwin L."/>
            <person name="Pitluck S."/>
            <person name="Peters L."/>
            <person name="Teshima H."/>
            <person name="Detter J.C."/>
            <person name="Han C."/>
            <person name="Tapia R."/>
            <person name="Land M."/>
            <person name="Hauser L."/>
            <person name="Kyrpides N."/>
            <person name="Kozubal M."/>
            <person name="Macur R.E."/>
            <person name="Jay Z."/>
            <person name="Inskeep W."/>
            <person name="Woyke T."/>
        </authorList>
    </citation>
    <scope>NUCLEOTIDE SEQUENCE [LARGE SCALE GENOMIC DNA]</scope>
    <source>
        <strain evidence="2 3">MK1</strain>
    </source>
</reference>
<keyword evidence="1" id="KW-0812">Transmembrane</keyword>
<keyword evidence="1" id="KW-1133">Transmembrane helix</keyword>
<keyword evidence="1" id="KW-0472">Membrane</keyword>
<accession>H2C1G0</accession>
<dbReference type="Proteomes" id="UP000003980">
    <property type="component" value="Unassembled WGS sequence"/>
</dbReference>
<dbReference type="EMBL" id="JH597761">
    <property type="protein sequence ID" value="EHP70081.1"/>
    <property type="molecule type" value="Genomic_DNA"/>
</dbReference>
<proteinExistence type="predicted"/>
<dbReference type="RefSeq" id="WP_009070472.1">
    <property type="nucleotide sequence ID" value="NZ_JH597761.1"/>
</dbReference>
<dbReference type="AlphaFoldDB" id="H2C1G0"/>
<keyword evidence="3" id="KW-1185">Reference proteome</keyword>
<dbReference type="HOGENOM" id="CLU_1006907_0_0_2"/>
<evidence type="ECO:0000256" key="1">
    <source>
        <dbReference type="SAM" id="Phobius"/>
    </source>
</evidence>
<evidence type="ECO:0000313" key="2">
    <source>
        <dbReference type="EMBL" id="EHP70081.1"/>
    </source>
</evidence>
<protein>
    <submittedName>
        <fullName evidence="2">Uncharacterized protein</fullName>
    </submittedName>
</protein>